<dbReference type="Proteomes" id="UP000821853">
    <property type="component" value="Unassembled WGS sequence"/>
</dbReference>
<organism evidence="2 3">
    <name type="scientific">Haemaphysalis longicornis</name>
    <name type="common">Bush tick</name>
    <dbReference type="NCBI Taxonomy" id="44386"/>
    <lineage>
        <taxon>Eukaryota</taxon>
        <taxon>Metazoa</taxon>
        <taxon>Ecdysozoa</taxon>
        <taxon>Arthropoda</taxon>
        <taxon>Chelicerata</taxon>
        <taxon>Arachnida</taxon>
        <taxon>Acari</taxon>
        <taxon>Parasitiformes</taxon>
        <taxon>Ixodida</taxon>
        <taxon>Ixodoidea</taxon>
        <taxon>Ixodidae</taxon>
        <taxon>Haemaphysalinae</taxon>
        <taxon>Haemaphysalis</taxon>
    </lineage>
</organism>
<protein>
    <submittedName>
        <fullName evidence="2">Uncharacterized protein</fullName>
    </submittedName>
</protein>
<feature type="compositionally biased region" description="Low complexity" evidence="1">
    <location>
        <begin position="77"/>
        <end position="90"/>
    </location>
</feature>
<feature type="region of interest" description="Disordered" evidence="1">
    <location>
        <begin position="1"/>
        <end position="42"/>
    </location>
</feature>
<dbReference type="VEuPathDB" id="VectorBase:HLOH_063143"/>
<proteinExistence type="predicted"/>
<comment type="caution">
    <text evidence="2">The sequence shown here is derived from an EMBL/GenBank/DDBJ whole genome shotgun (WGS) entry which is preliminary data.</text>
</comment>
<dbReference type="EMBL" id="JABSTR010000009">
    <property type="protein sequence ID" value="KAH9378829.1"/>
    <property type="molecule type" value="Genomic_DNA"/>
</dbReference>
<name>A0A9J6GTK4_HAELO</name>
<feature type="compositionally biased region" description="Basic residues" evidence="1">
    <location>
        <begin position="96"/>
        <end position="108"/>
    </location>
</feature>
<feature type="compositionally biased region" description="Low complexity" evidence="1">
    <location>
        <begin position="26"/>
        <end position="38"/>
    </location>
</feature>
<evidence type="ECO:0000256" key="1">
    <source>
        <dbReference type="SAM" id="MobiDB-lite"/>
    </source>
</evidence>
<feature type="region of interest" description="Disordered" evidence="1">
    <location>
        <begin position="76"/>
        <end position="118"/>
    </location>
</feature>
<reference evidence="2 3" key="1">
    <citation type="journal article" date="2020" name="Cell">
        <title>Large-Scale Comparative Analyses of Tick Genomes Elucidate Their Genetic Diversity and Vector Capacities.</title>
        <authorList>
            <consortium name="Tick Genome and Microbiome Consortium (TIGMIC)"/>
            <person name="Jia N."/>
            <person name="Wang J."/>
            <person name="Shi W."/>
            <person name="Du L."/>
            <person name="Sun Y."/>
            <person name="Zhan W."/>
            <person name="Jiang J.F."/>
            <person name="Wang Q."/>
            <person name="Zhang B."/>
            <person name="Ji P."/>
            <person name="Bell-Sakyi L."/>
            <person name="Cui X.M."/>
            <person name="Yuan T.T."/>
            <person name="Jiang B.G."/>
            <person name="Yang W.F."/>
            <person name="Lam T.T."/>
            <person name="Chang Q.C."/>
            <person name="Ding S.J."/>
            <person name="Wang X.J."/>
            <person name="Zhu J.G."/>
            <person name="Ruan X.D."/>
            <person name="Zhao L."/>
            <person name="Wei J.T."/>
            <person name="Ye R.Z."/>
            <person name="Que T.C."/>
            <person name="Du C.H."/>
            <person name="Zhou Y.H."/>
            <person name="Cheng J.X."/>
            <person name="Dai P.F."/>
            <person name="Guo W.B."/>
            <person name="Han X.H."/>
            <person name="Huang E.J."/>
            <person name="Li L.F."/>
            <person name="Wei W."/>
            <person name="Gao Y.C."/>
            <person name="Liu J.Z."/>
            <person name="Shao H.Z."/>
            <person name="Wang X."/>
            <person name="Wang C.C."/>
            <person name="Yang T.C."/>
            <person name="Huo Q.B."/>
            <person name="Li W."/>
            <person name="Chen H.Y."/>
            <person name="Chen S.E."/>
            <person name="Zhou L.G."/>
            <person name="Ni X.B."/>
            <person name="Tian J.H."/>
            <person name="Sheng Y."/>
            <person name="Liu T."/>
            <person name="Pan Y.S."/>
            <person name="Xia L.Y."/>
            <person name="Li J."/>
            <person name="Zhao F."/>
            <person name="Cao W.C."/>
        </authorList>
    </citation>
    <scope>NUCLEOTIDE SEQUENCE [LARGE SCALE GENOMIC DNA]</scope>
    <source>
        <strain evidence="2">HaeL-2018</strain>
    </source>
</reference>
<keyword evidence="3" id="KW-1185">Reference proteome</keyword>
<evidence type="ECO:0000313" key="3">
    <source>
        <dbReference type="Proteomes" id="UP000821853"/>
    </source>
</evidence>
<sequence>MTPPTSPTLPGLAGDSNTPPTPLLPEAPAMANNQPPQADNTSVLVTSAGVQYMVEGDEIDLDIMQEPGWRTIRARISSAASKGSPPSSKSTEPERKPKRQQNTKKKPTIPREDPLPPDEYKIVMRPQSALDLSKVNAALLADAIFIQSQLTNNPEDQIRVNIPSNFIVDSTPFKSRAQQYLQLAFLQWHSTTYPLQNHIPPPSTTTSGAIFQIPPEDPEPLITKSLTRHNPTIIVLDARRMKGTDAV</sequence>
<accession>A0A9J6GTK4</accession>
<feature type="compositionally biased region" description="Basic and acidic residues" evidence="1">
    <location>
        <begin position="109"/>
        <end position="118"/>
    </location>
</feature>
<gene>
    <name evidence="2" type="ORF">HPB48_010819</name>
</gene>
<dbReference type="AlphaFoldDB" id="A0A9J6GTK4"/>
<evidence type="ECO:0000313" key="2">
    <source>
        <dbReference type="EMBL" id="KAH9378829.1"/>
    </source>
</evidence>